<organism evidence="2">
    <name type="scientific">uncultured Quadrisphaera sp</name>
    <dbReference type="NCBI Taxonomy" id="904978"/>
    <lineage>
        <taxon>Bacteria</taxon>
        <taxon>Bacillati</taxon>
        <taxon>Actinomycetota</taxon>
        <taxon>Actinomycetes</taxon>
        <taxon>Kineosporiales</taxon>
        <taxon>Kineosporiaceae</taxon>
        <taxon>Quadrisphaera</taxon>
        <taxon>environmental samples</taxon>
    </lineage>
</organism>
<feature type="transmembrane region" description="Helical" evidence="1">
    <location>
        <begin position="39"/>
        <end position="65"/>
    </location>
</feature>
<sequence>MIVLAVLLLALVAAAVLFVAVTGSTSTVDLVWDAAGVAWAPTALAVFLLGAAVMLLAEAAVGLLLRGGRRTGQRRAELERLRRLEARH</sequence>
<protein>
    <recommendedName>
        <fullName evidence="3">Lipopolysaccharide assembly protein A domain-containing protein</fullName>
    </recommendedName>
</protein>
<keyword evidence="1" id="KW-0472">Membrane</keyword>
<feature type="non-terminal residue" evidence="2">
    <location>
        <position position="88"/>
    </location>
</feature>
<keyword evidence="1" id="KW-1133">Transmembrane helix</keyword>
<evidence type="ECO:0000256" key="1">
    <source>
        <dbReference type="SAM" id="Phobius"/>
    </source>
</evidence>
<reference evidence="2" key="1">
    <citation type="submission" date="2020-02" db="EMBL/GenBank/DDBJ databases">
        <authorList>
            <person name="Meier V. D."/>
        </authorList>
    </citation>
    <scope>NUCLEOTIDE SEQUENCE</scope>
    <source>
        <strain evidence="2">AVDCRST_MAG35</strain>
    </source>
</reference>
<evidence type="ECO:0000313" key="2">
    <source>
        <dbReference type="EMBL" id="CAA9409467.1"/>
    </source>
</evidence>
<proteinExistence type="predicted"/>
<name>A0A6J4P991_9ACTN</name>
<gene>
    <name evidence="2" type="ORF">AVDCRST_MAG35-1347</name>
</gene>
<dbReference type="EMBL" id="CADCUY010000281">
    <property type="protein sequence ID" value="CAA9409467.1"/>
    <property type="molecule type" value="Genomic_DNA"/>
</dbReference>
<dbReference type="AlphaFoldDB" id="A0A6J4P991"/>
<accession>A0A6J4P991</accession>
<evidence type="ECO:0008006" key="3">
    <source>
        <dbReference type="Google" id="ProtNLM"/>
    </source>
</evidence>
<keyword evidence="1" id="KW-0812">Transmembrane</keyword>